<sequence length="54" mass="6312">MSEHLAHRFDGYALFKLMSVAKVCRAICVIKGKEIQESLQLYFECFSEELWSEP</sequence>
<dbReference type="AlphaFoldDB" id="E7RSB0"/>
<comment type="caution">
    <text evidence="1">The sequence shown here is derived from an EMBL/GenBank/DDBJ whole genome shotgun (WGS) entry which is preliminary data.</text>
</comment>
<keyword evidence="2" id="KW-1185">Reference proteome</keyword>
<dbReference type="Proteomes" id="UP000005580">
    <property type="component" value="Unassembled WGS sequence"/>
</dbReference>
<evidence type="ECO:0000313" key="2">
    <source>
        <dbReference type="Proteomes" id="UP000005580"/>
    </source>
</evidence>
<evidence type="ECO:0000313" key="1">
    <source>
        <dbReference type="EMBL" id="EFZ36111.1"/>
    </source>
</evidence>
<organism evidence="1 2">
    <name type="scientific">Hoylesella oralis ATCC 33269</name>
    <dbReference type="NCBI Taxonomy" id="873533"/>
    <lineage>
        <taxon>Bacteria</taxon>
        <taxon>Pseudomonadati</taxon>
        <taxon>Bacteroidota</taxon>
        <taxon>Bacteroidia</taxon>
        <taxon>Bacteroidales</taxon>
        <taxon>Prevotellaceae</taxon>
        <taxon>Hoylesella</taxon>
    </lineage>
</organism>
<protein>
    <submittedName>
        <fullName evidence="1">Uncharacterized protein</fullName>
    </submittedName>
</protein>
<accession>E7RSB0</accession>
<reference evidence="1" key="1">
    <citation type="submission" date="2011-01" db="EMBL/GenBank/DDBJ databases">
        <authorList>
            <person name="Muzny D."/>
            <person name="Qin X."/>
            <person name="Buhay C."/>
            <person name="Dugan-Rocha S."/>
            <person name="Ding Y."/>
            <person name="Chen G."/>
            <person name="Hawes A."/>
            <person name="Holder M."/>
            <person name="Jhangiani S."/>
            <person name="Johnson A."/>
            <person name="Khan Z."/>
            <person name="Li Z."/>
            <person name="Liu W."/>
            <person name="Liu X."/>
            <person name="Perez L."/>
            <person name="Shen H."/>
            <person name="Wang Q."/>
            <person name="Watt J."/>
            <person name="Xi L."/>
            <person name="Xin Y."/>
            <person name="Zhou J."/>
            <person name="Deng J."/>
            <person name="Jiang H."/>
            <person name="Liu Y."/>
            <person name="Qu J."/>
            <person name="Song X.-Z."/>
            <person name="Zhang L."/>
            <person name="Villasana D."/>
            <person name="Johnson A."/>
            <person name="Liu J."/>
            <person name="Liyanage D."/>
            <person name="Lorensuhewa L."/>
            <person name="Robinson T."/>
            <person name="Song A."/>
            <person name="Song B.-B."/>
            <person name="Dinh H."/>
            <person name="Thornton R."/>
            <person name="Coyle M."/>
            <person name="Francisco L."/>
            <person name="Jackson L."/>
            <person name="Javaid M."/>
            <person name="Korchina V."/>
            <person name="Kovar C."/>
            <person name="Mata R."/>
            <person name="Mathew T."/>
            <person name="Ngo R."/>
            <person name="Nguyen L."/>
            <person name="Nguyen N."/>
            <person name="Okwuonu G."/>
            <person name="Ongeri F."/>
            <person name="Pham C."/>
            <person name="Simmons D."/>
            <person name="Wilczek-Boney K."/>
            <person name="Hale W."/>
            <person name="Jakkamsetti A."/>
            <person name="Pham P."/>
            <person name="Ruth R."/>
            <person name="San Lucas F."/>
            <person name="Warren J."/>
            <person name="Zhang J."/>
            <person name="Zhao Z."/>
            <person name="Zhou C."/>
            <person name="Zhu D."/>
            <person name="Lee S."/>
            <person name="Bess C."/>
            <person name="Blankenburg K."/>
            <person name="Forbes L."/>
            <person name="Fu Q."/>
            <person name="Gubbala S."/>
            <person name="Hirani K."/>
            <person name="Jayaseelan J.C."/>
            <person name="Lara F."/>
            <person name="Munidasa M."/>
            <person name="Palculict T."/>
            <person name="Patil S."/>
            <person name="Pu L.-L."/>
            <person name="Saada N."/>
            <person name="Tang L."/>
            <person name="Weissenberger G."/>
            <person name="Zhu Y."/>
            <person name="Hemphill L."/>
            <person name="Shang Y."/>
            <person name="Youmans B."/>
            <person name="Ayvaz T."/>
            <person name="Ross M."/>
            <person name="Santibanez J."/>
            <person name="Aqrawi P."/>
            <person name="Gross S."/>
            <person name="Joshi V."/>
            <person name="Fowler G."/>
            <person name="Nazareth L."/>
            <person name="Reid J."/>
            <person name="Worley K."/>
            <person name="Petrosino J."/>
            <person name="Highlander S."/>
            <person name="Gibbs R."/>
        </authorList>
    </citation>
    <scope>NUCLEOTIDE SEQUENCE [LARGE SCALE GENOMIC DNA]</scope>
    <source>
        <strain evidence="1">ATCC 33269</strain>
    </source>
</reference>
<proteinExistence type="predicted"/>
<dbReference type="HOGENOM" id="CLU_3046634_0_0_10"/>
<gene>
    <name evidence="1" type="ORF">HMPREF0663_12178</name>
</gene>
<name>E7RSB0_9BACT</name>
<dbReference type="EMBL" id="AEPE02000006">
    <property type="protein sequence ID" value="EFZ36111.1"/>
    <property type="molecule type" value="Genomic_DNA"/>
</dbReference>